<dbReference type="KEGG" id="dba:Dbac_0466"/>
<evidence type="ECO:0000259" key="3">
    <source>
        <dbReference type="Pfam" id="PF02470"/>
    </source>
</evidence>
<evidence type="ECO:0000256" key="1">
    <source>
        <dbReference type="SAM" id="Coils"/>
    </source>
</evidence>
<evidence type="ECO:0000256" key="2">
    <source>
        <dbReference type="SAM" id="Phobius"/>
    </source>
</evidence>
<evidence type="ECO:0000313" key="4">
    <source>
        <dbReference type="EMBL" id="ACU88591.1"/>
    </source>
</evidence>
<dbReference type="PANTHER" id="PTHR36698:SF2">
    <property type="entry name" value="MCE_MLAD DOMAIN-CONTAINING PROTEIN"/>
    <property type="match status" value="1"/>
</dbReference>
<gene>
    <name evidence="4" type="ordered locus">Dbac_0466</name>
</gene>
<dbReference type="Pfam" id="PF02470">
    <property type="entry name" value="MlaD"/>
    <property type="match status" value="1"/>
</dbReference>
<sequence>MASARVNFSVGLFMTAGLALATLAVIWLGMTSFLRKGELFVTYFDESVQGLGVDSPVKYRGVPVGRVQAIRIAPDYHLIEVVILIDDEHADDENRFVDSVAAISNVGITGAMFVEIDKRGPLAHDFSPRLGFTPEYPVIASRPSDIKKLFREIDEIAMKIQSIDFKGISDQAMLAFATMNTVMTEAQFGAISADIRTLLASINAAANPKRLESMAKNMEQTVIASRTLMNTAAEELTRLDTILVQFQSMIEANRPHVDTAMNALASTALKADVVMTQSHATVFQMQGAIKDLEARMAATAENLEQTSSNLNTLIGNVKDQPAQLIFGQPKAPRKVEE</sequence>
<dbReference type="OrthoDB" id="9806984at2"/>
<keyword evidence="5" id="KW-1185">Reference proteome</keyword>
<dbReference type="RefSeq" id="WP_012805674.1">
    <property type="nucleotide sequence ID" value="NC_013173.1"/>
</dbReference>
<keyword evidence="2" id="KW-0812">Transmembrane</keyword>
<organism evidence="4 5">
    <name type="scientific">Desulfomicrobium baculatum (strain DSM 4028 / VKM B-1378 / X)</name>
    <name type="common">Desulfovibrio baculatus</name>
    <dbReference type="NCBI Taxonomy" id="525897"/>
    <lineage>
        <taxon>Bacteria</taxon>
        <taxon>Pseudomonadati</taxon>
        <taxon>Thermodesulfobacteriota</taxon>
        <taxon>Desulfovibrionia</taxon>
        <taxon>Desulfovibrionales</taxon>
        <taxon>Desulfomicrobiaceae</taxon>
        <taxon>Desulfomicrobium</taxon>
    </lineage>
</organism>
<dbReference type="eggNOG" id="COG1463">
    <property type="taxonomic scope" value="Bacteria"/>
</dbReference>
<feature type="coiled-coil region" evidence="1">
    <location>
        <begin position="289"/>
        <end position="320"/>
    </location>
</feature>
<dbReference type="PANTHER" id="PTHR36698">
    <property type="entry name" value="BLL5892 PROTEIN"/>
    <property type="match status" value="1"/>
</dbReference>
<keyword evidence="1" id="KW-0175">Coiled coil</keyword>
<evidence type="ECO:0000313" key="5">
    <source>
        <dbReference type="Proteomes" id="UP000002216"/>
    </source>
</evidence>
<dbReference type="HOGENOM" id="CLU_013850_2_0_7"/>
<dbReference type="InterPro" id="IPR003399">
    <property type="entry name" value="Mce/MlaD"/>
</dbReference>
<protein>
    <submittedName>
        <fullName evidence="4">Mammalian cell entry related domain protein</fullName>
    </submittedName>
</protein>
<dbReference type="EMBL" id="CP001629">
    <property type="protein sequence ID" value="ACU88591.1"/>
    <property type="molecule type" value="Genomic_DNA"/>
</dbReference>
<keyword evidence="2" id="KW-1133">Transmembrane helix</keyword>
<feature type="transmembrane region" description="Helical" evidence="2">
    <location>
        <begin position="6"/>
        <end position="28"/>
    </location>
</feature>
<name>C7LVW2_DESBD</name>
<proteinExistence type="predicted"/>
<keyword evidence="2" id="KW-0472">Membrane</keyword>
<reference evidence="4 5" key="1">
    <citation type="journal article" date="2009" name="Stand. Genomic Sci.">
        <title>Complete genome sequence of Desulfomicrobium baculatum type strain (X).</title>
        <authorList>
            <person name="Copeland A."/>
            <person name="Spring S."/>
            <person name="Goker M."/>
            <person name="Schneider S."/>
            <person name="Lapidus A."/>
            <person name="Del Rio T.G."/>
            <person name="Tice H."/>
            <person name="Cheng J.F."/>
            <person name="Chen F."/>
            <person name="Nolan M."/>
            <person name="Bruce D."/>
            <person name="Goodwin L."/>
            <person name="Pitluck S."/>
            <person name="Ivanova N."/>
            <person name="Mavrommatis K."/>
            <person name="Ovchinnikova G."/>
            <person name="Pati A."/>
            <person name="Chen A."/>
            <person name="Palaniappan K."/>
            <person name="Land M."/>
            <person name="Hauser L."/>
            <person name="Chang Y.J."/>
            <person name="Jeffries C.C."/>
            <person name="Meincke L."/>
            <person name="Sims D."/>
            <person name="Brettin T."/>
            <person name="Detter J.C."/>
            <person name="Han C."/>
            <person name="Chain P."/>
            <person name="Bristow J."/>
            <person name="Eisen J.A."/>
            <person name="Markowitz V."/>
            <person name="Hugenholtz P."/>
            <person name="Kyrpides N.C."/>
            <person name="Klenk H.P."/>
            <person name="Lucas S."/>
        </authorList>
    </citation>
    <scope>NUCLEOTIDE SEQUENCE [LARGE SCALE GENOMIC DNA]</scope>
    <source>
        <strain evidence="5">DSM 4028 / VKM B-1378 / X</strain>
    </source>
</reference>
<dbReference type="Proteomes" id="UP000002216">
    <property type="component" value="Chromosome"/>
</dbReference>
<accession>C7LVW2</accession>
<feature type="domain" description="Mce/MlaD" evidence="3">
    <location>
        <begin position="40"/>
        <end position="118"/>
    </location>
</feature>
<dbReference type="STRING" id="525897.Dbac_0466"/>
<dbReference type="AlphaFoldDB" id="C7LVW2"/>